<feature type="region of interest" description="Disordered" evidence="1">
    <location>
        <begin position="16"/>
        <end position="48"/>
    </location>
</feature>
<dbReference type="Gene3D" id="1.25.40.10">
    <property type="entry name" value="Tetratricopeptide repeat domain"/>
    <property type="match status" value="1"/>
</dbReference>
<evidence type="ECO:0000259" key="2">
    <source>
        <dbReference type="Pfam" id="PF08308"/>
    </source>
</evidence>
<evidence type="ECO:0000313" key="3">
    <source>
        <dbReference type="EMBL" id="KYF84504.1"/>
    </source>
</evidence>
<evidence type="ECO:0000256" key="1">
    <source>
        <dbReference type="SAM" id="MobiDB-lite"/>
    </source>
</evidence>
<feature type="compositionally biased region" description="Basic and acidic residues" evidence="1">
    <location>
        <begin position="37"/>
        <end position="48"/>
    </location>
</feature>
<dbReference type="SUPFAM" id="SSF48452">
    <property type="entry name" value="TPR-like"/>
    <property type="match status" value="1"/>
</dbReference>
<reference evidence="3 4" key="1">
    <citation type="submission" date="2014-02" db="EMBL/GenBank/DDBJ databases">
        <title>The small core and large imbalanced accessory genome model reveals a collaborative survival strategy of Sorangium cellulosum strains in nature.</title>
        <authorList>
            <person name="Han K."/>
            <person name="Peng R."/>
            <person name="Blom J."/>
            <person name="Li Y.-Z."/>
        </authorList>
    </citation>
    <scope>NUCLEOTIDE SEQUENCE [LARGE SCALE GENOMIC DNA]</scope>
    <source>
        <strain evidence="3 4">So0011-07</strain>
    </source>
</reference>
<organism evidence="3 4">
    <name type="scientific">Sorangium cellulosum</name>
    <name type="common">Polyangium cellulosum</name>
    <dbReference type="NCBI Taxonomy" id="56"/>
    <lineage>
        <taxon>Bacteria</taxon>
        <taxon>Pseudomonadati</taxon>
        <taxon>Myxococcota</taxon>
        <taxon>Polyangia</taxon>
        <taxon>Polyangiales</taxon>
        <taxon>Polyangiaceae</taxon>
        <taxon>Sorangium</taxon>
    </lineage>
</organism>
<dbReference type="InterPro" id="IPR011990">
    <property type="entry name" value="TPR-like_helical_dom_sf"/>
</dbReference>
<dbReference type="Pfam" id="PF08308">
    <property type="entry name" value="PEGA"/>
    <property type="match status" value="2"/>
</dbReference>
<dbReference type="EMBL" id="JEMB01001913">
    <property type="protein sequence ID" value="KYF84504.1"/>
    <property type="molecule type" value="Genomic_DNA"/>
</dbReference>
<dbReference type="AlphaFoldDB" id="A0A150RWA3"/>
<comment type="caution">
    <text evidence="3">The sequence shown here is derived from an EMBL/GenBank/DDBJ whole genome shotgun (WGS) entry which is preliminary data.</text>
</comment>
<protein>
    <recommendedName>
        <fullName evidence="2">PEGA domain-containing protein</fullName>
    </recommendedName>
</protein>
<dbReference type="PANTHER" id="PTHR36194">
    <property type="entry name" value="S-LAYER-LIKE PROTEIN"/>
    <property type="match status" value="1"/>
</dbReference>
<proteinExistence type="predicted"/>
<sequence>MLWAVLTSSLSALAQPSGTAVPTSAPAEQGPGEQADEATRSEEAKEEARARFDKGLALMDQGAWAAAAAEFTVSRRLYPTRNATFHAAHCLRRLQRYDEALEMYEALLREFPKPPQDQKSSAQSALDELRALVGTVEITGAKPGASIVIDGRDRGDYPPVNPIRVAAGAHMVRILKDGYAPFETRVEVAGGRTTPVLAKHAALTESGRLKVTEQSGKTVDVVVDGDVVGQTPWEGVLAVGDHMVALRGEGSLGTGPAAAPVMARQLTTLSLRAEELEAMLRVDPTPAGAMVTIDGVPVGRGTYEGALRAGAHRVEVRYEGFVPVIRQLNLARGQQEKLTIALPRDEDAEVWKKPSKLVIDLTTGFAVVPSFGGDVAGRCDGACSRTVGLGGLGLLHAGYELGSGVGLGATLGYVLAYQETAARAATVTPYGLSPEPGTADDQLRLSGLVAGGSAGWRLGERFPLLLRLGAGVVIGAIRDQRKRFAPNDDGTNADDIVHVDAAESSASALYFYLDPEARLSVHLGERFELSAGLQALILFASAEPSFDDRQDVGVSHRVAGNRERPGVANYSPDALTARTVALFVPSLGARYAF</sequence>
<dbReference type="PANTHER" id="PTHR36194:SF1">
    <property type="entry name" value="S-LAYER-LIKE PROTEIN"/>
    <property type="match status" value="1"/>
</dbReference>
<dbReference type="InterPro" id="IPR013229">
    <property type="entry name" value="PEGA"/>
</dbReference>
<evidence type="ECO:0000313" key="4">
    <source>
        <dbReference type="Proteomes" id="UP000075635"/>
    </source>
</evidence>
<feature type="domain" description="PEGA" evidence="2">
    <location>
        <begin position="134"/>
        <end position="196"/>
    </location>
</feature>
<name>A0A150RWA3_SORCE</name>
<gene>
    <name evidence="3" type="ORF">BE17_53030</name>
</gene>
<feature type="domain" description="PEGA" evidence="2">
    <location>
        <begin position="280"/>
        <end position="344"/>
    </location>
</feature>
<dbReference type="Proteomes" id="UP000075635">
    <property type="component" value="Unassembled WGS sequence"/>
</dbReference>
<accession>A0A150RWA3</accession>